<reference evidence="6 7" key="1">
    <citation type="submission" date="2017-02" db="EMBL/GenBank/DDBJ databases">
        <authorList>
            <person name="Peterson S.W."/>
        </authorList>
    </citation>
    <scope>NUCLEOTIDE SEQUENCE [LARGE SCALE GENOMIC DNA]</scope>
    <source>
        <strain evidence="6 7">DSM 22335</strain>
    </source>
</reference>
<dbReference type="GO" id="GO:0009396">
    <property type="term" value="P:folic acid-containing compound biosynthetic process"/>
    <property type="evidence" value="ECO:0007669"/>
    <property type="project" value="TreeGrafter"/>
</dbReference>
<dbReference type="InterPro" id="IPR037171">
    <property type="entry name" value="NagB/RpiA_transferase-like"/>
</dbReference>
<dbReference type="GO" id="GO:0035999">
    <property type="term" value="P:tetrahydrofolate interconversion"/>
    <property type="evidence" value="ECO:0007669"/>
    <property type="project" value="TreeGrafter"/>
</dbReference>
<dbReference type="InterPro" id="IPR002698">
    <property type="entry name" value="FTHF_cligase"/>
</dbReference>
<dbReference type="GO" id="GO:0005524">
    <property type="term" value="F:ATP binding"/>
    <property type="evidence" value="ECO:0007669"/>
    <property type="project" value="UniProtKB-KW"/>
</dbReference>
<dbReference type="Gene3D" id="3.40.50.10420">
    <property type="entry name" value="NagB/RpiA/CoA transferase-like"/>
    <property type="match status" value="1"/>
</dbReference>
<name>A0A1T4PSX0_9BACT</name>
<keyword evidence="3 4" id="KW-0067">ATP-binding</keyword>
<evidence type="ECO:0000256" key="1">
    <source>
        <dbReference type="ARBA" id="ARBA00010638"/>
    </source>
</evidence>
<dbReference type="InterPro" id="IPR024185">
    <property type="entry name" value="FTHF_cligase-like_sf"/>
</dbReference>
<evidence type="ECO:0000256" key="5">
    <source>
        <dbReference type="RuleBase" id="RU361279"/>
    </source>
</evidence>
<dbReference type="OrthoDB" id="9801938at2"/>
<evidence type="ECO:0000313" key="6">
    <source>
        <dbReference type="EMBL" id="SJZ94327.1"/>
    </source>
</evidence>
<dbReference type="PIRSF" id="PIRSF006806">
    <property type="entry name" value="FTHF_cligase"/>
    <property type="match status" value="1"/>
</dbReference>
<accession>A0A1T4PSX0</accession>
<feature type="binding site" evidence="4">
    <location>
        <begin position="3"/>
        <end position="7"/>
    </location>
    <ligand>
        <name>ATP</name>
        <dbReference type="ChEBI" id="CHEBI:30616"/>
    </ligand>
</feature>
<keyword evidence="5" id="KW-0460">Magnesium</keyword>
<dbReference type="AlphaFoldDB" id="A0A1T4PSX0"/>
<keyword evidence="6" id="KW-0436">Ligase</keyword>
<comment type="catalytic activity">
    <reaction evidence="5">
        <text>(6S)-5-formyl-5,6,7,8-tetrahydrofolate + ATP = (6R)-5,10-methenyltetrahydrofolate + ADP + phosphate</text>
        <dbReference type="Rhea" id="RHEA:10488"/>
        <dbReference type="ChEBI" id="CHEBI:30616"/>
        <dbReference type="ChEBI" id="CHEBI:43474"/>
        <dbReference type="ChEBI" id="CHEBI:57455"/>
        <dbReference type="ChEBI" id="CHEBI:57457"/>
        <dbReference type="ChEBI" id="CHEBI:456216"/>
        <dbReference type="EC" id="6.3.3.2"/>
    </reaction>
</comment>
<feature type="binding site" evidence="4">
    <location>
        <begin position="134"/>
        <end position="142"/>
    </location>
    <ligand>
        <name>ATP</name>
        <dbReference type="ChEBI" id="CHEBI:30616"/>
    </ligand>
</feature>
<dbReference type="EC" id="6.3.3.2" evidence="5"/>
<proteinExistence type="inferred from homology"/>
<keyword evidence="7" id="KW-1185">Reference proteome</keyword>
<feature type="binding site" evidence="4">
    <location>
        <position position="55"/>
    </location>
    <ligand>
        <name>substrate</name>
    </ligand>
</feature>
<comment type="similarity">
    <text evidence="1 5">Belongs to the 5-formyltetrahydrofolate cyclo-ligase family.</text>
</comment>
<dbReference type="Proteomes" id="UP000190888">
    <property type="component" value="Unassembled WGS sequence"/>
</dbReference>
<dbReference type="PANTHER" id="PTHR23407:SF1">
    <property type="entry name" value="5-FORMYLTETRAHYDROFOLATE CYCLO-LIGASE"/>
    <property type="match status" value="1"/>
</dbReference>
<dbReference type="NCBIfam" id="TIGR02727">
    <property type="entry name" value="MTHFS_bact"/>
    <property type="match status" value="1"/>
</dbReference>
<dbReference type="GO" id="GO:0046872">
    <property type="term" value="F:metal ion binding"/>
    <property type="evidence" value="ECO:0007669"/>
    <property type="project" value="UniProtKB-KW"/>
</dbReference>
<evidence type="ECO:0000256" key="4">
    <source>
        <dbReference type="PIRSR" id="PIRSR006806-1"/>
    </source>
</evidence>
<comment type="cofactor">
    <cofactor evidence="5">
        <name>Mg(2+)</name>
        <dbReference type="ChEBI" id="CHEBI:18420"/>
    </cofactor>
</comment>
<dbReference type="Pfam" id="PF01812">
    <property type="entry name" value="5-FTHF_cyc-lig"/>
    <property type="match status" value="1"/>
</dbReference>
<dbReference type="STRING" id="413434.SAMN04488132_106189"/>
<keyword evidence="5" id="KW-0479">Metal-binding</keyword>
<gene>
    <name evidence="6" type="ORF">SAMN04488132_106189</name>
</gene>
<dbReference type="EMBL" id="FUWH01000006">
    <property type="protein sequence ID" value="SJZ94327.1"/>
    <property type="molecule type" value="Genomic_DNA"/>
</dbReference>
<protein>
    <recommendedName>
        <fullName evidence="5">5-formyltetrahydrofolate cyclo-ligase</fullName>
        <ecNumber evidence="5">6.3.3.2</ecNumber>
    </recommendedName>
</protein>
<organism evidence="6 7">
    <name type="scientific">Sediminibacterium ginsengisoli</name>
    <dbReference type="NCBI Taxonomy" id="413434"/>
    <lineage>
        <taxon>Bacteria</taxon>
        <taxon>Pseudomonadati</taxon>
        <taxon>Bacteroidota</taxon>
        <taxon>Chitinophagia</taxon>
        <taxon>Chitinophagales</taxon>
        <taxon>Chitinophagaceae</taxon>
        <taxon>Sediminibacterium</taxon>
    </lineage>
</organism>
<dbReference type="RefSeq" id="WP_078831760.1">
    <property type="nucleotide sequence ID" value="NZ_FUWH01000006.1"/>
</dbReference>
<dbReference type="SUPFAM" id="SSF100950">
    <property type="entry name" value="NagB/RpiA/CoA transferase-like"/>
    <property type="match status" value="1"/>
</dbReference>
<evidence type="ECO:0000256" key="2">
    <source>
        <dbReference type="ARBA" id="ARBA00022741"/>
    </source>
</evidence>
<evidence type="ECO:0000313" key="7">
    <source>
        <dbReference type="Proteomes" id="UP000190888"/>
    </source>
</evidence>
<evidence type="ECO:0000256" key="3">
    <source>
        <dbReference type="ARBA" id="ARBA00022840"/>
    </source>
</evidence>
<dbReference type="GO" id="GO:0030272">
    <property type="term" value="F:5-formyltetrahydrofolate cyclo-ligase activity"/>
    <property type="evidence" value="ECO:0007669"/>
    <property type="project" value="UniProtKB-EC"/>
</dbReference>
<dbReference type="PANTHER" id="PTHR23407">
    <property type="entry name" value="ATPASE INHIBITOR/5-FORMYLTETRAHYDROFOLATE CYCLO-LIGASE"/>
    <property type="match status" value="1"/>
</dbReference>
<keyword evidence="2 4" id="KW-0547">Nucleotide-binding</keyword>
<sequence length="189" mass="21343">MTKEEIRSVYKAKRAAIDPRQKLKLDDLLLLQFQQLDYAGVETLLTYWPMSGQAEPNTHLFSGYLRHMLPGLQIAYPVSDQPTSTFTAVLIDESTVYHTNSWGITEPTAGIPLDAAAIDLVLVPLLAFDEEGYRVGYGKGFYDRFLANCREDVVTMGFSYFPPVPRIADTGQFDVPLSYCITPDRIYEF</sequence>